<feature type="domain" description="UspA" evidence="2">
    <location>
        <begin position="157"/>
        <end position="284"/>
    </location>
</feature>
<proteinExistence type="inferred from homology"/>
<evidence type="ECO:0000259" key="2">
    <source>
        <dbReference type="Pfam" id="PF00582"/>
    </source>
</evidence>
<reference evidence="3 4" key="1">
    <citation type="submission" date="2015-09" db="EMBL/GenBank/DDBJ databases">
        <title>A metagenomics-based metabolic model of nitrate-dependent anaerobic oxidation of methane by Methanoperedens-like archaea.</title>
        <authorList>
            <person name="Arshad A."/>
            <person name="Speth D.R."/>
            <person name="De Graaf R.M."/>
            <person name="Op Den Camp H.J."/>
            <person name="Jetten M.S."/>
            <person name="Welte C.U."/>
        </authorList>
    </citation>
    <scope>NUCLEOTIDE SEQUENCE [LARGE SCALE GENOMIC DNA]</scope>
</reference>
<organism evidence="3 4">
    <name type="scientific">Candidatus Methanoperedens nitratireducens</name>
    <dbReference type="NCBI Taxonomy" id="1392998"/>
    <lineage>
        <taxon>Archaea</taxon>
        <taxon>Methanobacteriati</taxon>
        <taxon>Methanobacteriota</taxon>
        <taxon>Stenosarchaea group</taxon>
        <taxon>Methanomicrobia</taxon>
        <taxon>Methanosarcinales</taxon>
        <taxon>ANME-2 cluster</taxon>
        <taxon>Candidatus Methanoperedentaceae</taxon>
        <taxon>Candidatus Methanoperedens</taxon>
    </lineage>
</organism>
<dbReference type="Gene3D" id="3.40.50.620">
    <property type="entry name" value="HUPs"/>
    <property type="match status" value="2"/>
</dbReference>
<dbReference type="InterPro" id="IPR006015">
    <property type="entry name" value="Universal_stress_UspA"/>
</dbReference>
<evidence type="ECO:0000313" key="3">
    <source>
        <dbReference type="EMBL" id="KPQ43052.1"/>
    </source>
</evidence>
<dbReference type="PANTHER" id="PTHR46268">
    <property type="entry name" value="STRESS RESPONSE PROTEIN NHAX"/>
    <property type="match status" value="1"/>
</dbReference>
<dbReference type="Proteomes" id="UP000050360">
    <property type="component" value="Unassembled WGS sequence"/>
</dbReference>
<comment type="similarity">
    <text evidence="1">Belongs to the universal stress protein A family.</text>
</comment>
<evidence type="ECO:0000313" key="4">
    <source>
        <dbReference type="Proteomes" id="UP000050360"/>
    </source>
</evidence>
<comment type="caution">
    <text evidence="3">The sequence shown here is derived from an EMBL/GenBank/DDBJ whole genome shotgun (WGS) entry which is preliminary data.</text>
</comment>
<dbReference type="Pfam" id="PF00582">
    <property type="entry name" value="Usp"/>
    <property type="match status" value="2"/>
</dbReference>
<dbReference type="InterPro" id="IPR006016">
    <property type="entry name" value="UspA"/>
</dbReference>
<dbReference type="SUPFAM" id="SSF52402">
    <property type="entry name" value="Adenine nucleotide alpha hydrolases-like"/>
    <property type="match status" value="2"/>
</dbReference>
<evidence type="ECO:0000256" key="1">
    <source>
        <dbReference type="ARBA" id="ARBA00008791"/>
    </source>
</evidence>
<dbReference type="CDD" id="cd00293">
    <property type="entry name" value="USP-like"/>
    <property type="match status" value="2"/>
</dbReference>
<feature type="domain" description="UspA" evidence="2">
    <location>
        <begin position="1"/>
        <end position="136"/>
    </location>
</feature>
<gene>
    <name evidence="3" type="ORF">MPEBLZ_02358</name>
</gene>
<dbReference type="EMBL" id="LKCM01000182">
    <property type="protein sequence ID" value="KPQ43052.1"/>
    <property type="molecule type" value="Genomic_DNA"/>
</dbReference>
<dbReference type="PRINTS" id="PR01438">
    <property type="entry name" value="UNVRSLSTRESS"/>
</dbReference>
<dbReference type="PANTHER" id="PTHR46268:SF26">
    <property type="entry name" value="UNIVERSAL STRESS PROTEIN MJ0577"/>
    <property type="match status" value="1"/>
</dbReference>
<dbReference type="AlphaFoldDB" id="A0A0P8AFH4"/>
<name>A0A0P8AFH4_9EURY</name>
<accession>A0A0P8AFH4</accession>
<sequence length="288" mass="32159">MFEKVLFPTDFSEYAQKTLECIGEIPGIKDLMLLHVVDATHPSKRGWTHGPHIENARILMEEKKNYIESMGLKVKTKVEVITVGEVSRAILEAAEKEKVSLIVMGARGKSPIKDLFLGSTTANVVRHAKTNLLIMRYKLVKDLEGVKHEKFCPMIFSKVLLPTDFSEPANKTISFIKEIKDIKEVVLLSVVSKGETEEEIEENVNETKSKLGDIRNELGRAGFNVKDHVRVGNLPEEIISTAEDDDVSLIAMSPHGKGWFKELLVGSTTCAVVRRAKRPVLVVHGQYA</sequence>
<protein>
    <submittedName>
        <fullName evidence="3">Universal stress protein</fullName>
    </submittedName>
</protein>
<dbReference type="InterPro" id="IPR014729">
    <property type="entry name" value="Rossmann-like_a/b/a_fold"/>
</dbReference>